<dbReference type="SUPFAM" id="SSF52172">
    <property type="entry name" value="CheY-like"/>
    <property type="match status" value="1"/>
</dbReference>
<keyword evidence="7" id="KW-1185">Reference proteome</keyword>
<dbReference type="Pfam" id="PF00196">
    <property type="entry name" value="GerE"/>
    <property type="match status" value="1"/>
</dbReference>
<dbReference type="STRING" id="676599.ARC20_05325"/>
<keyword evidence="1 3" id="KW-0597">Phosphoprotein</keyword>
<dbReference type="PANTHER" id="PTHR43214:SF42">
    <property type="entry name" value="TRANSCRIPTIONAL REGULATORY PROTEIN DESR"/>
    <property type="match status" value="1"/>
</dbReference>
<dbReference type="InterPro" id="IPR058245">
    <property type="entry name" value="NreC/VraR/RcsB-like_REC"/>
</dbReference>
<evidence type="ECO:0000256" key="3">
    <source>
        <dbReference type="PROSITE-ProRule" id="PRU00169"/>
    </source>
</evidence>
<name>A0A0R0B0E1_9GAMM</name>
<dbReference type="PROSITE" id="PS50043">
    <property type="entry name" value="HTH_LUXR_2"/>
    <property type="match status" value="1"/>
</dbReference>
<dbReference type="PANTHER" id="PTHR43214">
    <property type="entry name" value="TWO-COMPONENT RESPONSE REGULATOR"/>
    <property type="match status" value="1"/>
</dbReference>
<dbReference type="InterPro" id="IPR016032">
    <property type="entry name" value="Sig_transdc_resp-reg_C-effctor"/>
</dbReference>
<dbReference type="CDD" id="cd17535">
    <property type="entry name" value="REC_NarL-like"/>
    <property type="match status" value="1"/>
</dbReference>
<dbReference type="SUPFAM" id="SSF46894">
    <property type="entry name" value="C-terminal effector domain of the bipartite response regulators"/>
    <property type="match status" value="1"/>
</dbReference>
<organism evidence="6 7">
    <name type="scientific">Stenotrophomonas panacihumi</name>
    <dbReference type="NCBI Taxonomy" id="676599"/>
    <lineage>
        <taxon>Bacteria</taxon>
        <taxon>Pseudomonadati</taxon>
        <taxon>Pseudomonadota</taxon>
        <taxon>Gammaproteobacteria</taxon>
        <taxon>Lysobacterales</taxon>
        <taxon>Lysobacteraceae</taxon>
        <taxon>Stenotrophomonas</taxon>
    </lineage>
</organism>
<feature type="domain" description="Response regulatory" evidence="5">
    <location>
        <begin position="4"/>
        <end position="120"/>
    </location>
</feature>
<feature type="domain" description="HTH luxR-type" evidence="4">
    <location>
        <begin position="136"/>
        <end position="201"/>
    </location>
</feature>
<accession>A0A0R0B0E1</accession>
<sequence length="207" mass="22694">MSIRILTIDDHPLVRDGISAMLEVEPDLVVAGEAGDADSGLELFRSLLPDVVLVDLQMPGCNGIEFIRRLRAEFPEARVAVLTTYSGDGNAREAMAAGAYGYLLKSALRGELIDALRKIAQGKRCVSNEVSQEISRHIGDQALTARELAILTALARGWENKRIANEMGISAETVKSHLTRIFEKIDASNRTEAFHIALRRGLVRLDD</sequence>
<comment type="caution">
    <text evidence="6">The sequence shown here is derived from an EMBL/GenBank/DDBJ whole genome shotgun (WGS) entry which is preliminary data.</text>
</comment>
<dbReference type="Proteomes" id="UP000051802">
    <property type="component" value="Unassembled WGS sequence"/>
</dbReference>
<evidence type="ECO:0000313" key="7">
    <source>
        <dbReference type="Proteomes" id="UP000051802"/>
    </source>
</evidence>
<evidence type="ECO:0000259" key="5">
    <source>
        <dbReference type="PROSITE" id="PS50110"/>
    </source>
</evidence>
<dbReference type="InterPro" id="IPR001789">
    <property type="entry name" value="Sig_transdc_resp-reg_receiver"/>
</dbReference>
<gene>
    <name evidence="6" type="ORF">ARC20_05325</name>
</gene>
<dbReference type="Gene3D" id="3.40.50.2300">
    <property type="match status" value="1"/>
</dbReference>
<dbReference type="InterPro" id="IPR011006">
    <property type="entry name" value="CheY-like_superfamily"/>
</dbReference>
<dbReference type="Pfam" id="PF00072">
    <property type="entry name" value="Response_reg"/>
    <property type="match status" value="1"/>
</dbReference>
<reference evidence="6 7" key="1">
    <citation type="submission" date="2015-10" db="EMBL/GenBank/DDBJ databases">
        <title>Genome sequencing and analysis of members of genus Stenotrophomonas.</title>
        <authorList>
            <person name="Patil P.P."/>
            <person name="Midha S."/>
            <person name="Patil P.B."/>
        </authorList>
    </citation>
    <scope>NUCLEOTIDE SEQUENCE [LARGE SCALE GENOMIC DNA]</scope>
    <source>
        <strain evidence="6 7">JCM 16536</strain>
    </source>
</reference>
<dbReference type="SMART" id="SM00448">
    <property type="entry name" value="REC"/>
    <property type="match status" value="1"/>
</dbReference>
<dbReference type="GO" id="GO:0000160">
    <property type="term" value="P:phosphorelay signal transduction system"/>
    <property type="evidence" value="ECO:0007669"/>
    <property type="project" value="InterPro"/>
</dbReference>
<protein>
    <submittedName>
        <fullName evidence="6">LuxR family transcriptional regulator</fullName>
    </submittedName>
</protein>
<dbReference type="AlphaFoldDB" id="A0A0R0B0E1"/>
<dbReference type="InterPro" id="IPR000792">
    <property type="entry name" value="Tscrpt_reg_LuxR_C"/>
</dbReference>
<evidence type="ECO:0000256" key="2">
    <source>
        <dbReference type="ARBA" id="ARBA00023125"/>
    </source>
</evidence>
<dbReference type="PRINTS" id="PR00038">
    <property type="entry name" value="HTHLUXR"/>
</dbReference>
<dbReference type="CDD" id="cd06170">
    <property type="entry name" value="LuxR_C_like"/>
    <property type="match status" value="1"/>
</dbReference>
<keyword evidence="2" id="KW-0238">DNA-binding</keyword>
<dbReference type="GO" id="GO:0006355">
    <property type="term" value="P:regulation of DNA-templated transcription"/>
    <property type="evidence" value="ECO:0007669"/>
    <property type="project" value="InterPro"/>
</dbReference>
<feature type="modified residue" description="4-aspartylphosphate" evidence="3">
    <location>
        <position position="55"/>
    </location>
</feature>
<dbReference type="EMBL" id="LLXU01000055">
    <property type="protein sequence ID" value="KRG46419.1"/>
    <property type="molecule type" value="Genomic_DNA"/>
</dbReference>
<dbReference type="GO" id="GO:0003677">
    <property type="term" value="F:DNA binding"/>
    <property type="evidence" value="ECO:0007669"/>
    <property type="project" value="UniProtKB-KW"/>
</dbReference>
<evidence type="ECO:0000259" key="4">
    <source>
        <dbReference type="PROSITE" id="PS50043"/>
    </source>
</evidence>
<dbReference type="OrthoDB" id="9796655at2"/>
<dbReference type="InterPro" id="IPR039420">
    <property type="entry name" value="WalR-like"/>
</dbReference>
<dbReference type="RefSeq" id="WP_057644833.1">
    <property type="nucleotide sequence ID" value="NZ_LLXU01000055.1"/>
</dbReference>
<dbReference type="SMART" id="SM00421">
    <property type="entry name" value="HTH_LUXR"/>
    <property type="match status" value="1"/>
</dbReference>
<proteinExistence type="predicted"/>
<evidence type="ECO:0000313" key="6">
    <source>
        <dbReference type="EMBL" id="KRG46419.1"/>
    </source>
</evidence>
<dbReference type="PROSITE" id="PS50110">
    <property type="entry name" value="RESPONSE_REGULATORY"/>
    <property type="match status" value="1"/>
</dbReference>
<evidence type="ECO:0000256" key="1">
    <source>
        <dbReference type="ARBA" id="ARBA00022553"/>
    </source>
</evidence>
<dbReference type="PROSITE" id="PS00622">
    <property type="entry name" value="HTH_LUXR_1"/>
    <property type="match status" value="1"/>
</dbReference>